<sequence length="125" mass="13654">MSKGYQLQQMGPPRDAERQPGRVGRERFGQETLPTGVRGIEGTPRGLESTLQGPSWDTEEVTTVYLSIQDVATHLGVSVNTVKGLKLPEPDVRIGSSRTAPRGWSVATIDEWNAKRPGSGRWGAR</sequence>
<feature type="compositionally biased region" description="Basic and acidic residues" evidence="1">
    <location>
        <begin position="14"/>
        <end position="29"/>
    </location>
</feature>
<name>A0ABN3PDS0_9MICO</name>
<evidence type="ECO:0000313" key="3">
    <source>
        <dbReference type="Proteomes" id="UP001500274"/>
    </source>
</evidence>
<organism evidence="2 3">
    <name type="scientific">Microbacterium binotii</name>
    <dbReference type="NCBI Taxonomy" id="462710"/>
    <lineage>
        <taxon>Bacteria</taxon>
        <taxon>Bacillati</taxon>
        <taxon>Actinomycetota</taxon>
        <taxon>Actinomycetes</taxon>
        <taxon>Micrococcales</taxon>
        <taxon>Microbacteriaceae</taxon>
        <taxon>Microbacterium</taxon>
    </lineage>
</organism>
<proteinExistence type="predicted"/>
<feature type="region of interest" description="Disordered" evidence="1">
    <location>
        <begin position="1"/>
        <end position="56"/>
    </location>
</feature>
<evidence type="ECO:0008006" key="4">
    <source>
        <dbReference type="Google" id="ProtNLM"/>
    </source>
</evidence>
<evidence type="ECO:0000256" key="1">
    <source>
        <dbReference type="SAM" id="MobiDB-lite"/>
    </source>
</evidence>
<accession>A0ABN3PDS0</accession>
<gene>
    <name evidence="2" type="ORF">GCM10009862_16030</name>
</gene>
<keyword evidence="3" id="KW-1185">Reference proteome</keyword>
<reference evidence="2 3" key="1">
    <citation type="journal article" date="2019" name="Int. J. Syst. Evol. Microbiol.">
        <title>The Global Catalogue of Microorganisms (GCM) 10K type strain sequencing project: providing services to taxonomists for standard genome sequencing and annotation.</title>
        <authorList>
            <consortium name="The Broad Institute Genomics Platform"/>
            <consortium name="The Broad Institute Genome Sequencing Center for Infectious Disease"/>
            <person name="Wu L."/>
            <person name="Ma J."/>
        </authorList>
    </citation>
    <scope>NUCLEOTIDE SEQUENCE [LARGE SCALE GENOMIC DNA]</scope>
    <source>
        <strain evidence="2 3">JCM 16365</strain>
    </source>
</reference>
<dbReference type="EMBL" id="BAAARI010000011">
    <property type="protein sequence ID" value="GAA2577507.1"/>
    <property type="molecule type" value="Genomic_DNA"/>
</dbReference>
<protein>
    <recommendedName>
        <fullName evidence="4">Helix-turn-helix DNA binding domain protein</fullName>
    </recommendedName>
</protein>
<dbReference type="Proteomes" id="UP001500274">
    <property type="component" value="Unassembled WGS sequence"/>
</dbReference>
<evidence type="ECO:0000313" key="2">
    <source>
        <dbReference type="EMBL" id="GAA2577507.1"/>
    </source>
</evidence>
<comment type="caution">
    <text evidence="2">The sequence shown here is derived from an EMBL/GenBank/DDBJ whole genome shotgun (WGS) entry which is preliminary data.</text>
</comment>